<comment type="caution">
    <text evidence="1">The sequence shown here is derived from an EMBL/GenBank/DDBJ whole genome shotgun (WGS) entry which is preliminary data.</text>
</comment>
<evidence type="ECO:0000313" key="1">
    <source>
        <dbReference type="EMBL" id="MCQ1951247.1"/>
    </source>
</evidence>
<organism evidence="1 2">
    <name type="scientific">Arthrobacter jinronghuae</name>
    <dbReference type="NCBI Taxonomy" id="2964609"/>
    <lineage>
        <taxon>Bacteria</taxon>
        <taxon>Bacillati</taxon>
        <taxon>Actinomycetota</taxon>
        <taxon>Actinomycetes</taxon>
        <taxon>Micrococcales</taxon>
        <taxon>Micrococcaceae</taxon>
        <taxon>Arthrobacter</taxon>
    </lineage>
</organism>
<sequence length="91" mass="10272">MTLFRTRHASAFSLLDLPADPLDVQALAALPQRTLLSLTDRVYRQLDSGHPPAYALEWYSALAGEWARRTDIDGHPKHQAHHGGMENHEEM</sequence>
<protein>
    <submittedName>
        <fullName evidence="1">Uncharacterized protein</fullName>
    </submittedName>
</protein>
<dbReference type="RefSeq" id="WP_255866340.1">
    <property type="nucleotide sequence ID" value="NZ_CP104263.1"/>
</dbReference>
<evidence type="ECO:0000313" key="2">
    <source>
        <dbReference type="Proteomes" id="UP001206924"/>
    </source>
</evidence>
<name>A0ABT1NU43_9MICC</name>
<proteinExistence type="predicted"/>
<dbReference type="Proteomes" id="UP001206924">
    <property type="component" value="Unassembled WGS sequence"/>
</dbReference>
<accession>A0ABT1NU43</accession>
<keyword evidence="2" id="KW-1185">Reference proteome</keyword>
<reference evidence="1 2" key="1">
    <citation type="submission" date="2022-07" db="EMBL/GenBank/DDBJ databases">
        <title>Novel species in genus Arthrobacter.</title>
        <authorList>
            <person name="Liu Y."/>
        </authorList>
    </citation>
    <scope>NUCLEOTIDE SEQUENCE [LARGE SCALE GENOMIC DNA]</scope>
    <source>
        <strain evidence="2">zg-Y859</strain>
    </source>
</reference>
<dbReference type="EMBL" id="JANFLP010000016">
    <property type="protein sequence ID" value="MCQ1951247.1"/>
    <property type="molecule type" value="Genomic_DNA"/>
</dbReference>
<gene>
    <name evidence="1" type="ORF">NNX28_15110</name>
</gene>